<feature type="compositionally biased region" description="Gly residues" evidence="1">
    <location>
        <begin position="578"/>
        <end position="600"/>
    </location>
</feature>
<dbReference type="InterPro" id="IPR038332">
    <property type="entry name" value="PPE_sf"/>
</dbReference>
<feature type="compositionally biased region" description="Basic and acidic residues" evidence="1">
    <location>
        <begin position="402"/>
        <end position="457"/>
    </location>
</feature>
<protein>
    <submittedName>
        <fullName evidence="2">WXG100 family type VII secretion target</fullName>
    </submittedName>
</protein>
<reference evidence="2" key="1">
    <citation type="submission" date="2022-06" db="EMBL/GenBank/DDBJ databases">
        <title>Novel species in genus nocardia.</title>
        <authorList>
            <person name="Li F."/>
        </authorList>
    </citation>
    <scope>NUCLEOTIDE SEQUENCE</scope>
    <source>
        <strain evidence="2">CDC141</strain>
    </source>
</reference>
<feature type="compositionally biased region" description="Gly residues" evidence="1">
    <location>
        <begin position="371"/>
        <end position="399"/>
    </location>
</feature>
<dbReference type="Proteomes" id="UP001139157">
    <property type="component" value="Unassembled WGS sequence"/>
</dbReference>
<keyword evidence="3" id="KW-1185">Reference proteome</keyword>
<feature type="compositionally biased region" description="Gly residues" evidence="1">
    <location>
        <begin position="523"/>
        <end position="545"/>
    </location>
</feature>
<feature type="compositionally biased region" description="Basic and acidic residues" evidence="1">
    <location>
        <begin position="602"/>
        <end position="619"/>
    </location>
</feature>
<evidence type="ECO:0000256" key="1">
    <source>
        <dbReference type="SAM" id="MobiDB-lite"/>
    </source>
</evidence>
<dbReference type="RefSeq" id="WP_251914401.1">
    <property type="nucleotide sequence ID" value="NZ_JAMRXG010000009.1"/>
</dbReference>
<dbReference type="Pfam" id="PF06013">
    <property type="entry name" value="WXG100"/>
    <property type="match status" value="1"/>
</dbReference>
<evidence type="ECO:0000313" key="3">
    <source>
        <dbReference type="Proteomes" id="UP001139157"/>
    </source>
</evidence>
<accession>A0A9X2E8H0</accession>
<dbReference type="SUPFAM" id="SSF140453">
    <property type="entry name" value="EsxAB dimer-like"/>
    <property type="match status" value="1"/>
</dbReference>
<evidence type="ECO:0000313" key="2">
    <source>
        <dbReference type="EMBL" id="MCM6776087.1"/>
    </source>
</evidence>
<dbReference type="Gene3D" id="1.20.1260.20">
    <property type="entry name" value="PPE superfamily"/>
    <property type="match status" value="1"/>
</dbReference>
<proteinExistence type="predicted"/>
<feature type="region of interest" description="Disordered" evidence="1">
    <location>
        <begin position="354"/>
        <end position="548"/>
    </location>
</feature>
<dbReference type="InterPro" id="IPR010310">
    <property type="entry name" value="T7SS_ESAT-6-like"/>
</dbReference>
<organism evidence="2 3">
    <name type="scientific">Nocardia pulmonis</name>
    <dbReference type="NCBI Taxonomy" id="2951408"/>
    <lineage>
        <taxon>Bacteria</taxon>
        <taxon>Bacillati</taxon>
        <taxon>Actinomycetota</taxon>
        <taxon>Actinomycetes</taxon>
        <taxon>Mycobacteriales</taxon>
        <taxon>Nocardiaceae</taxon>
        <taxon>Nocardia</taxon>
    </lineage>
</organism>
<comment type="caution">
    <text evidence="2">The sequence shown here is derived from an EMBL/GenBank/DDBJ whole genome shotgun (WGS) entry which is preliminary data.</text>
</comment>
<feature type="compositionally biased region" description="Low complexity" evidence="1">
    <location>
        <begin position="458"/>
        <end position="502"/>
    </location>
</feature>
<dbReference type="EMBL" id="JAMRXG010000009">
    <property type="protein sequence ID" value="MCM6776087.1"/>
    <property type="molecule type" value="Genomic_DNA"/>
</dbReference>
<feature type="region of interest" description="Disordered" evidence="1">
    <location>
        <begin position="575"/>
        <end position="634"/>
    </location>
</feature>
<sequence length="634" mass="66065">MADEPWRDLRNRALNGSYRIRVPEGIIQSAATYVGDAITVIDTAASDKNRSGSYGSMTNFTAGTDRGQAGLFFGNLPSGRLLANAYTDIAAKLLNEIIPAYKKALADMGEALVAGGRVMANADGSAADKFNRIKRDSAGTTTMQDKIRQVERNRRYLETEGVYRGQWRDDNGRLPDWANNADRKRPLQLEPRFKPGDKGTTTVKISPEPPDYLDYARALSLGQSLSGKPVFLAEMGNAWLRMASGIQTAFSDLDNNIESLKKLGWEGQGADAATGAINRLSGHGRQLAQTMNTIGNNLVNGSGWTAVVVYNMPTKDKPTPEEENAWTRQANDAFNNWYLPGVGISGVIPDLVPPTGIQGVSGDPGDRGGGKDTGGGGKDGSGSGSGSGGGGGGGGGAGKGQPRKEFSPDQKRLEEQARKEKERLEREARERDAENRKRLEDYYKRQEEAQKQAERRAQQQAAQQATQQAMQQAQQALQQGLQAAQQAAQQGLQEAQKGLAAGMPPLSSLAGLAESARDAAKSGKGGGGAGGGGAGKGGGGAGAAGGPQSVLQASRLFPRASVTGAAETAVGTGRAGIAAGGAPMGAPGMGPAGAGAGAGQGAKERKRAEFLDSTEHLDEALGTPPVVAKPVVEK</sequence>
<dbReference type="AlphaFoldDB" id="A0A9X2E8H0"/>
<dbReference type="InterPro" id="IPR036689">
    <property type="entry name" value="ESAT-6-like_sf"/>
</dbReference>
<gene>
    <name evidence="2" type="ORF">NDR86_21625</name>
</gene>
<name>A0A9X2E8H0_9NOCA</name>